<protein>
    <submittedName>
        <fullName evidence="3">Translation initiation factor IF-2-like</fullName>
    </submittedName>
</protein>
<feature type="region of interest" description="Disordered" evidence="1">
    <location>
        <begin position="42"/>
        <end position="98"/>
    </location>
</feature>
<feature type="region of interest" description="Disordered" evidence="1">
    <location>
        <begin position="110"/>
        <end position="140"/>
    </location>
</feature>
<feature type="compositionally biased region" description="Basic residues" evidence="1">
    <location>
        <begin position="76"/>
        <end position="88"/>
    </location>
</feature>
<evidence type="ECO:0000256" key="1">
    <source>
        <dbReference type="SAM" id="MobiDB-lite"/>
    </source>
</evidence>
<reference evidence="3" key="1">
    <citation type="submission" date="2025-08" db="UniProtKB">
        <authorList>
            <consortium name="RefSeq"/>
        </authorList>
    </citation>
    <scope>IDENTIFICATION</scope>
    <source>
        <tissue evidence="3">Blood</tissue>
    </source>
</reference>
<dbReference type="OrthoDB" id="10072256at2759"/>
<dbReference type="KEGG" id="zca:113926901"/>
<sequence>MMLQVRIELTTSASPAHILLYKYRALTDCATGAPAFHFRSLATRPTQQGPASRLGARPGPPPPRSPGAPPPPLAHRAGRVRLPPRRGHPRDGAGGALRAETAATACKATGTGRCGRAGAPRDSAPRAASEGLGGGAGGGALARTDAARRLAPALPQPTGWKPEDVRGCLLPRRDLRNSRALLCEVWDHQTILRSHPCGHGHRLGPAVGGLEPLHLREERCQAAPSPLCCALFSIWTGVCVFLAWLLRSLYILKETSSHKEEKIMFLYSSLIPFAQHHAGFLICQCPERSTEVFLYIFILNGTKPSFQSKPQIPFRGRGSESRRFQTTILRFPLMGCSHSQNPV</sequence>
<dbReference type="AlphaFoldDB" id="A0A6P9FFH2"/>
<proteinExistence type="predicted"/>
<gene>
    <name evidence="3" type="primary">LOC113926901</name>
</gene>
<dbReference type="GeneID" id="113926901"/>
<name>A0A6P9FFH2_ZALCA</name>
<feature type="compositionally biased region" description="Pro residues" evidence="1">
    <location>
        <begin position="58"/>
        <end position="73"/>
    </location>
</feature>
<evidence type="ECO:0000313" key="3">
    <source>
        <dbReference type="RefSeq" id="XP_035584246.1"/>
    </source>
</evidence>
<dbReference type="RefSeq" id="XP_035584246.1">
    <property type="nucleotide sequence ID" value="XM_035728353.1"/>
</dbReference>
<evidence type="ECO:0000313" key="2">
    <source>
        <dbReference type="Proteomes" id="UP000515165"/>
    </source>
</evidence>
<dbReference type="Proteomes" id="UP000515165">
    <property type="component" value="Chromosome 7"/>
</dbReference>
<keyword evidence="2" id="KW-1185">Reference proteome</keyword>
<accession>A0A6P9FFH2</accession>
<feature type="compositionally biased region" description="Gly residues" evidence="1">
    <location>
        <begin position="131"/>
        <end position="140"/>
    </location>
</feature>
<organism evidence="2 3">
    <name type="scientific">Zalophus californianus</name>
    <name type="common">California sealion</name>
    <dbReference type="NCBI Taxonomy" id="9704"/>
    <lineage>
        <taxon>Eukaryota</taxon>
        <taxon>Metazoa</taxon>
        <taxon>Chordata</taxon>
        <taxon>Craniata</taxon>
        <taxon>Vertebrata</taxon>
        <taxon>Euteleostomi</taxon>
        <taxon>Mammalia</taxon>
        <taxon>Eutheria</taxon>
        <taxon>Laurasiatheria</taxon>
        <taxon>Carnivora</taxon>
        <taxon>Caniformia</taxon>
        <taxon>Pinnipedia</taxon>
        <taxon>Otariidae</taxon>
        <taxon>Zalophus</taxon>
    </lineage>
</organism>